<protein>
    <submittedName>
        <fullName evidence="3">BRCT domain-containing protein</fullName>
    </submittedName>
</protein>
<feature type="compositionally biased region" description="Acidic residues" evidence="1">
    <location>
        <begin position="8"/>
        <end position="29"/>
    </location>
</feature>
<keyword evidence="4" id="KW-1185">Reference proteome</keyword>
<organism evidence="3 4">
    <name type="scientific">Glossina brevipalpis</name>
    <dbReference type="NCBI Taxonomy" id="37001"/>
    <lineage>
        <taxon>Eukaryota</taxon>
        <taxon>Metazoa</taxon>
        <taxon>Ecdysozoa</taxon>
        <taxon>Arthropoda</taxon>
        <taxon>Hexapoda</taxon>
        <taxon>Insecta</taxon>
        <taxon>Pterygota</taxon>
        <taxon>Neoptera</taxon>
        <taxon>Endopterygota</taxon>
        <taxon>Diptera</taxon>
        <taxon>Brachycera</taxon>
        <taxon>Muscomorpha</taxon>
        <taxon>Hippoboscoidea</taxon>
        <taxon>Glossinidae</taxon>
        <taxon>Glossina</taxon>
    </lineage>
</organism>
<evidence type="ECO:0000313" key="3">
    <source>
        <dbReference type="EnsemblMetazoa" id="GBRI016864-PA"/>
    </source>
</evidence>
<feature type="domain" description="BRCT" evidence="2">
    <location>
        <begin position="129"/>
        <end position="157"/>
    </location>
</feature>
<proteinExistence type="predicted"/>
<dbReference type="PROSITE" id="PS50172">
    <property type="entry name" value="BRCT"/>
    <property type="match status" value="1"/>
</dbReference>
<dbReference type="Proteomes" id="UP000091820">
    <property type="component" value="Unassembled WGS sequence"/>
</dbReference>
<evidence type="ECO:0000259" key="2">
    <source>
        <dbReference type="PROSITE" id="PS50172"/>
    </source>
</evidence>
<evidence type="ECO:0000313" key="4">
    <source>
        <dbReference type="Proteomes" id="UP000091820"/>
    </source>
</evidence>
<feature type="region of interest" description="Disordered" evidence="1">
    <location>
        <begin position="1"/>
        <end position="35"/>
    </location>
</feature>
<reference evidence="3" key="2">
    <citation type="submission" date="2020-05" db="UniProtKB">
        <authorList>
            <consortium name="EnsemblMetazoa"/>
        </authorList>
    </citation>
    <scope>IDENTIFICATION</scope>
    <source>
        <strain evidence="3">IAEA</strain>
    </source>
</reference>
<evidence type="ECO:0000256" key="1">
    <source>
        <dbReference type="SAM" id="MobiDB-lite"/>
    </source>
</evidence>
<name>A0A1A9WEN4_9MUSC</name>
<dbReference type="InterPro" id="IPR001357">
    <property type="entry name" value="BRCT_dom"/>
</dbReference>
<reference evidence="4" key="1">
    <citation type="submission" date="2014-03" db="EMBL/GenBank/DDBJ databases">
        <authorList>
            <person name="Aksoy S."/>
            <person name="Warren W."/>
            <person name="Wilson R.K."/>
        </authorList>
    </citation>
    <scope>NUCLEOTIDE SEQUENCE [LARGE SCALE GENOMIC DNA]</scope>
    <source>
        <strain evidence="4">IAEA</strain>
    </source>
</reference>
<dbReference type="EnsemblMetazoa" id="GBRI016864-RA">
    <property type="protein sequence ID" value="GBRI016864-PA"/>
    <property type="gene ID" value="GBRI016864"/>
</dbReference>
<dbReference type="VEuPathDB" id="VectorBase:GBRI016864"/>
<dbReference type="AlphaFoldDB" id="A0A1A9WEN4"/>
<accession>A0A1A9WEN4</accession>
<sequence length="157" mass="17450">MTMTTNGDGDDDNDGSNDDYGDDDGDDDRDGGGDALLEGIAAESSQMLAQYTQRVCNESLRTTERVCLHDIWSSSIAYVSLCALHIFDELNILLIEILSVMSILFSLNKNSTLNQKGIVREDPKAFIRIFTVENSKSRKLEFASLLKASYPLMTPDW</sequence>